<evidence type="ECO:0000256" key="1">
    <source>
        <dbReference type="SAM" id="Phobius"/>
    </source>
</evidence>
<reference evidence="2" key="1">
    <citation type="submission" date="2019-11" db="EMBL/GenBank/DDBJ databases">
        <authorList>
            <person name="Feng L."/>
        </authorList>
    </citation>
    <scope>NUCLEOTIDE SEQUENCE</scope>
    <source>
        <strain evidence="2">CTertiumLFYP3</strain>
    </source>
</reference>
<keyword evidence="1" id="KW-1133">Transmembrane helix</keyword>
<sequence length="218" mass="25506">MLNFKKYIKILPIMAFFLLIIGAYEINNNEINTDFYYLEENVSNNSEFVSNGIRMNYISKEKVDDELLIIKENFIKNLGENIDIKDNEISYKDSYKEITAIVWKDKIDTKVQITYVNNRRTANTIQLKKEIEQIQNIAAKNIKYFKFVKVKIIEEQKQNILDVLNNKIEKNTLEELSINNGSSAKAILNDGEKINFSFTHYNSDEYLILGTPVIFVTY</sequence>
<dbReference type="RefSeq" id="WP_156626233.1">
    <property type="nucleotide sequence ID" value="NZ_CACRTO010000018.1"/>
</dbReference>
<evidence type="ECO:0008006" key="3">
    <source>
        <dbReference type="Google" id="ProtNLM"/>
    </source>
</evidence>
<evidence type="ECO:0000313" key="2">
    <source>
        <dbReference type="EMBL" id="VYU20956.1"/>
    </source>
</evidence>
<dbReference type="AlphaFoldDB" id="A0A6N3CVD2"/>
<accession>A0A6N3CVD2</accession>
<feature type="transmembrane region" description="Helical" evidence="1">
    <location>
        <begin position="7"/>
        <end position="24"/>
    </location>
</feature>
<proteinExistence type="predicted"/>
<protein>
    <recommendedName>
        <fullName evidence="3">TATA-box binding protein</fullName>
    </recommendedName>
</protein>
<keyword evidence="1" id="KW-0812">Transmembrane</keyword>
<organism evidence="2">
    <name type="scientific">Clostridium tertium</name>
    <dbReference type="NCBI Taxonomy" id="1559"/>
    <lineage>
        <taxon>Bacteria</taxon>
        <taxon>Bacillati</taxon>
        <taxon>Bacillota</taxon>
        <taxon>Clostridia</taxon>
        <taxon>Eubacteriales</taxon>
        <taxon>Clostridiaceae</taxon>
        <taxon>Clostridium</taxon>
    </lineage>
</organism>
<dbReference type="EMBL" id="CACRTO010000018">
    <property type="protein sequence ID" value="VYU20956.1"/>
    <property type="molecule type" value="Genomic_DNA"/>
</dbReference>
<gene>
    <name evidence="2" type="ORF">CTLFYP3_01758</name>
</gene>
<name>A0A6N3CVD2_9CLOT</name>
<keyword evidence="1" id="KW-0472">Membrane</keyword>